<evidence type="ECO:0000256" key="1">
    <source>
        <dbReference type="ARBA" id="ARBA00022737"/>
    </source>
</evidence>
<gene>
    <name evidence="3" type="ORF">EPI10_022491</name>
</gene>
<dbReference type="PROSITE" id="PS51375">
    <property type="entry name" value="PPR"/>
    <property type="match status" value="2"/>
</dbReference>
<keyword evidence="4" id="KW-1185">Reference proteome</keyword>
<dbReference type="InterPro" id="IPR002885">
    <property type="entry name" value="PPR_rpt"/>
</dbReference>
<dbReference type="PANTHER" id="PTHR47003:SF3">
    <property type="entry name" value="SMALL RIBOSOMAL SUBUNIT PROTEIN MS81 (RPPR8)"/>
    <property type="match status" value="1"/>
</dbReference>
<dbReference type="OrthoDB" id="777957at2759"/>
<feature type="repeat" description="PPR" evidence="2">
    <location>
        <begin position="285"/>
        <end position="319"/>
    </location>
</feature>
<evidence type="ECO:0000313" key="4">
    <source>
        <dbReference type="Proteomes" id="UP000325315"/>
    </source>
</evidence>
<sequence length="948" mass="106599">MVMKVRHPWRFILFRNYPRRSPLRISAISQVLIPSPPIVHSFNNIASRSHFTNPFNLMKGLSILNYNNQSNSFSSEAQKDPDDVLVSSVTDIFTKFSGKYDIKRELELNSVVFSHEMVLKVLKNVESSPDVAIRFFDWVLETNGEKLSSKSYNRMLGILGVNGLIKEFWGLVDVMKKKGYGISGAVRDRVALKFEKEGQESDLERLKGVFASGSVDNSIEKVCSRVCKIIKSELWGDDVENRLLNLNVTFSNDLVKMVLEYLASEPAKSLIFFRWMEERGLVKHDGQSYNAMARTLGREDCIDRFWKVVDEMRSLGYEMEMETYTKVFEHFCKKKMIKEAVDLYEFAMAGSNKPSMSSCTFLLKKLAVSKQLDMRLFSRVMKTFVENGNVLTDSMVDSVLKSLTSVGRLREYNKVLKVMQENGFITSGNLQSKITFRLVSAGEKDEASEFIASNTDLDHKAWASLIEGCCAAGDLETASTYFENMVEKNGVSHASYAFNWLVYSYCSRKRAKDACKLLHKYVSENQLKPWHDTYKELIRKLLAQDGFKDALSLFNLMKNDGFPPFIDPFIGYVSRRSGSSDDAIAFLKSMTSQRFPSMSVVLRVFEAFFKASRQNEAQGLLSKCPSFVRNNPDVLNLYCSMKSGKVVAAPSMIRAKMSFVNSPSPDFFHGLGNFENDGMTPAPNCHIYQEEEIPSENYSHEPSASNSDPNMIDASMMNTATMSLIQHGVTPATNWVFFQEVGFSVGNLESRMMIHHTSTMNTATIIVTQHGVTPATNSMNFQEVGFSVGNLESRMMTSAMTSIVNMSSHKVIHGGLGNFPPHERVPPETNHYVKKGYTLVEGCLMPSGNMNFQGRELENSLLSISGIGVDNSMPSTSNPVPNMIHAPMMNTATMLVTQHGMTPATNSMNFQKVGFSVGNLESCMMVEGQKFCITKQRYNSSKQQEENI</sequence>
<reference evidence="4" key="1">
    <citation type="journal article" date="2019" name="Plant Biotechnol. J.">
        <title>Genome sequencing of the Australian wild diploid species Gossypium australe highlights disease resistance and delayed gland morphogenesis.</title>
        <authorList>
            <person name="Cai Y."/>
            <person name="Cai X."/>
            <person name="Wang Q."/>
            <person name="Wang P."/>
            <person name="Zhang Y."/>
            <person name="Cai C."/>
            <person name="Xu Y."/>
            <person name="Wang K."/>
            <person name="Zhou Z."/>
            <person name="Wang C."/>
            <person name="Geng S."/>
            <person name="Li B."/>
            <person name="Dong Q."/>
            <person name="Hou Y."/>
            <person name="Wang H."/>
            <person name="Ai P."/>
            <person name="Liu Z."/>
            <person name="Yi F."/>
            <person name="Sun M."/>
            <person name="An G."/>
            <person name="Cheng J."/>
            <person name="Zhang Y."/>
            <person name="Shi Q."/>
            <person name="Xie Y."/>
            <person name="Shi X."/>
            <person name="Chang Y."/>
            <person name="Huang F."/>
            <person name="Chen Y."/>
            <person name="Hong S."/>
            <person name="Mi L."/>
            <person name="Sun Q."/>
            <person name="Zhang L."/>
            <person name="Zhou B."/>
            <person name="Peng R."/>
            <person name="Zhang X."/>
            <person name="Liu F."/>
        </authorList>
    </citation>
    <scope>NUCLEOTIDE SEQUENCE [LARGE SCALE GENOMIC DNA]</scope>
    <source>
        <strain evidence="4">cv. PA1801</strain>
    </source>
</reference>
<dbReference type="PANTHER" id="PTHR47003">
    <property type="entry name" value="OS01G0970900 PROTEIN"/>
    <property type="match status" value="1"/>
</dbReference>
<feature type="repeat" description="PPR" evidence="2">
    <location>
        <begin position="458"/>
        <end position="492"/>
    </location>
</feature>
<keyword evidence="1" id="KW-0677">Repeat</keyword>
<evidence type="ECO:0000313" key="3">
    <source>
        <dbReference type="EMBL" id="KAA3471977.1"/>
    </source>
</evidence>
<dbReference type="EMBL" id="SMMG02000005">
    <property type="protein sequence ID" value="KAA3471977.1"/>
    <property type="molecule type" value="Genomic_DNA"/>
</dbReference>
<dbReference type="Proteomes" id="UP000325315">
    <property type="component" value="Unassembled WGS sequence"/>
</dbReference>
<comment type="caution">
    <text evidence="3">The sequence shown here is derived from an EMBL/GenBank/DDBJ whole genome shotgun (WGS) entry which is preliminary data.</text>
</comment>
<evidence type="ECO:0000256" key="2">
    <source>
        <dbReference type="PROSITE-ProRule" id="PRU00708"/>
    </source>
</evidence>
<dbReference type="Pfam" id="PF01535">
    <property type="entry name" value="PPR"/>
    <property type="match status" value="3"/>
</dbReference>
<dbReference type="NCBIfam" id="TIGR00756">
    <property type="entry name" value="PPR"/>
    <property type="match status" value="2"/>
</dbReference>
<dbReference type="InterPro" id="IPR011990">
    <property type="entry name" value="TPR-like_helical_dom_sf"/>
</dbReference>
<organism evidence="3 4">
    <name type="scientific">Gossypium australe</name>
    <dbReference type="NCBI Taxonomy" id="47621"/>
    <lineage>
        <taxon>Eukaryota</taxon>
        <taxon>Viridiplantae</taxon>
        <taxon>Streptophyta</taxon>
        <taxon>Embryophyta</taxon>
        <taxon>Tracheophyta</taxon>
        <taxon>Spermatophyta</taxon>
        <taxon>Magnoliopsida</taxon>
        <taxon>eudicotyledons</taxon>
        <taxon>Gunneridae</taxon>
        <taxon>Pentapetalae</taxon>
        <taxon>rosids</taxon>
        <taxon>malvids</taxon>
        <taxon>Malvales</taxon>
        <taxon>Malvaceae</taxon>
        <taxon>Malvoideae</taxon>
        <taxon>Gossypium</taxon>
    </lineage>
</organism>
<dbReference type="GO" id="GO:0008380">
    <property type="term" value="P:RNA splicing"/>
    <property type="evidence" value="ECO:0007669"/>
    <property type="project" value="InterPro"/>
</dbReference>
<accession>A0A5B6VSR0</accession>
<dbReference type="Gene3D" id="1.25.40.10">
    <property type="entry name" value="Tetratricopeptide repeat domain"/>
    <property type="match status" value="2"/>
</dbReference>
<dbReference type="InterPro" id="IPR044578">
    <property type="entry name" value="BIR6-like"/>
</dbReference>
<dbReference type="AlphaFoldDB" id="A0A5B6VSR0"/>
<proteinExistence type="predicted"/>
<name>A0A5B6VSR0_9ROSI</name>
<protein>
    <submittedName>
        <fullName evidence="3">Pentatricopeptide repeat-containing protein mitochondrial-like isoform X1</fullName>
    </submittedName>
</protein>